<gene>
    <name evidence="1" type="ORF">GTCCBUS3UF5_34090</name>
</gene>
<reference evidence="1 2" key="1">
    <citation type="submission" date="2011-11" db="EMBL/GenBank/DDBJ databases">
        <title>Complete genome sequence of thermophilic Geobacillus thermoleovorans CCB_US3_UF5.</title>
        <authorList>
            <person name="Muhd Sakaff M.K.L."/>
            <person name="Abdul Rahman A.Y."/>
            <person name="Saito J.A."/>
            <person name="Hou S."/>
            <person name="Alam M."/>
        </authorList>
    </citation>
    <scope>NUCLEOTIDE SEQUENCE [LARGE SCALE GENOMIC DNA]</scope>
    <source>
        <strain evidence="1 2">CCB_US3_UF5</strain>
    </source>
</reference>
<protein>
    <submittedName>
        <fullName evidence="1">Uncharacterized protein</fullName>
    </submittedName>
</protein>
<dbReference type="Proteomes" id="UP000005636">
    <property type="component" value="Chromosome"/>
</dbReference>
<name>A0ABM5MLL6_GEOTH</name>
<dbReference type="EMBL" id="CP003125">
    <property type="protein sequence ID" value="AEV20710.1"/>
    <property type="molecule type" value="Genomic_DNA"/>
</dbReference>
<evidence type="ECO:0000313" key="1">
    <source>
        <dbReference type="EMBL" id="AEV20710.1"/>
    </source>
</evidence>
<proteinExistence type="predicted"/>
<sequence>MLLFRMKNGEPLDATVFAVVFAFSRIRKKPANGRKFCADFAPCFLPCIVYKFDSDQVNKMPLIP</sequence>
<evidence type="ECO:0000313" key="2">
    <source>
        <dbReference type="Proteomes" id="UP000005636"/>
    </source>
</evidence>
<accession>A0ABM5MLL6</accession>
<organism evidence="1 2">
    <name type="scientific">Geobacillus thermoleovorans CCB_US3_UF5</name>
    <dbReference type="NCBI Taxonomy" id="1111068"/>
    <lineage>
        <taxon>Bacteria</taxon>
        <taxon>Bacillati</taxon>
        <taxon>Bacillota</taxon>
        <taxon>Bacilli</taxon>
        <taxon>Bacillales</taxon>
        <taxon>Anoxybacillaceae</taxon>
        <taxon>Geobacillus</taxon>
        <taxon>Geobacillus thermoleovorans group</taxon>
    </lineage>
</organism>
<keyword evidence="2" id="KW-1185">Reference proteome</keyword>